<dbReference type="RefSeq" id="XP_020064712.1">
    <property type="nucleotide sequence ID" value="XM_020211539.1"/>
</dbReference>
<feature type="domain" description="Small-subunit processome Utp12" evidence="5">
    <location>
        <begin position="448"/>
        <end position="551"/>
    </location>
</feature>
<dbReference type="InterPro" id="IPR007148">
    <property type="entry name" value="SSU_processome_Utp12"/>
</dbReference>
<dbReference type="GO" id="GO:0032040">
    <property type="term" value="C:small-subunit processome"/>
    <property type="evidence" value="ECO:0007669"/>
    <property type="project" value="UniProtKB-ARBA"/>
</dbReference>
<dbReference type="OrthoDB" id="30195at2759"/>
<evidence type="ECO:0000256" key="4">
    <source>
        <dbReference type="SAM" id="MobiDB-lite"/>
    </source>
</evidence>
<feature type="compositionally biased region" description="Acidic residues" evidence="4">
    <location>
        <begin position="566"/>
        <end position="622"/>
    </location>
</feature>
<dbReference type="Pfam" id="PF04003">
    <property type="entry name" value="Utp12"/>
    <property type="match status" value="1"/>
</dbReference>
<dbReference type="STRING" id="984487.A0A1E4SJC5"/>
<dbReference type="InterPro" id="IPR015943">
    <property type="entry name" value="WD40/YVTN_repeat-like_dom_sf"/>
</dbReference>
<dbReference type="InterPro" id="IPR001680">
    <property type="entry name" value="WD40_rpt"/>
</dbReference>
<dbReference type="GeneID" id="30985675"/>
<evidence type="ECO:0000259" key="5">
    <source>
        <dbReference type="Pfam" id="PF04003"/>
    </source>
</evidence>
<comment type="similarity">
    <text evidence="3">Belongs to the UTP5 family.</text>
</comment>
<keyword evidence="2" id="KW-0539">Nucleus</keyword>
<dbReference type="PANTHER" id="PTHR44267:SF1">
    <property type="entry name" value="WD REPEAT-CONTAINING PROTEIN 43"/>
    <property type="match status" value="1"/>
</dbReference>
<name>A0A1E4SJC5_9ASCO</name>
<proteinExistence type="inferred from homology"/>
<dbReference type="GO" id="GO:0000462">
    <property type="term" value="P:maturation of SSU-rRNA from tricistronic rRNA transcript (SSU-rRNA, 5.8S rRNA, LSU-rRNA)"/>
    <property type="evidence" value="ECO:0007669"/>
    <property type="project" value="TreeGrafter"/>
</dbReference>
<dbReference type="InterPro" id="IPR052414">
    <property type="entry name" value="U3_snoRNA-assoc_WDR"/>
</dbReference>
<evidence type="ECO:0000256" key="3">
    <source>
        <dbReference type="ARBA" id="ARBA00038335"/>
    </source>
</evidence>
<evidence type="ECO:0000313" key="7">
    <source>
        <dbReference type="Proteomes" id="UP000094285"/>
    </source>
</evidence>
<organism evidence="6 7">
    <name type="scientific">Suhomyces tanzawaensis NRRL Y-17324</name>
    <dbReference type="NCBI Taxonomy" id="984487"/>
    <lineage>
        <taxon>Eukaryota</taxon>
        <taxon>Fungi</taxon>
        <taxon>Dikarya</taxon>
        <taxon>Ascomycota</taxon>
        <taxon>Saccharomycotina</taxon>
        <taxon>Pichiomycetes</taxon>
        <taxon>Debaryomycetaceae</taxon>
        <taxon>Suhomyces</taxon>
    </lineage>
</organism>
<dbReference type="SUPFAM" id="SSF50978">
    <property type="entry name" value="WD40 repeat-like"/>
    <property type="match status" value="1"/>
</dbReference>
<dbReference type="EMBL" id="KV453911">
    <property type="protein sequence ID" value="ODV79590.1"/>
    <property type="molecule type" value="Genomic_DNA"/>
</dbReference>
<dbReference type="Proteomes" id="UP000094285">
    <property type="component" value="Unassembled WGS sequence"/>
</dbReference>
<evidence type="ECO:0000256" key="2">
    <source>
        <dbReference type="ARBA" id="ARBA00023242"/>
    </source>
</evidence>
<dbReference type="InterPro" id="IPR036322">
    <property type="entry name" value="WD40_repeat_dom_sf"/>
</dbReference>
<reference evidence="7" key="1">
    <citation type="submission" date="2016-05" db="EMBL/GenBank/DDBJ databases">
        <title>Comparative genomics of biotechnologically important yeasts.</title>
        <authorList>
            <consortium name="DOE Joint Genome Institute"/>
            <person name="Riley R."/>
            <person name="Haridas S."/>
            <person name="Wolfe K.H."/>
            <person name="Lopes M.R."/>
            <person name="Hittinger C.T."/>
            <person name="Goker M."/>
            <person name="Salamov A."/>
            <person name="Wisecaver J."/>
            <person name="Long T.M."/>
            <person name="Aerts A.L."/>
            <person name="Barry K."/>
            <person name="Choi C."/>
            <person name="Clum A."/>
            <person name="Coughlan A.Y."/>
            <person name="Deshpande S."/>
            <person name="Douglass A.P."/>
            <person name="Hanson S.J."/>
            <person name="Klenk H.-P."/>
            <person name="Labutti K."/>
            <person name="Lapidus A."/>
            <person name="Lindquist E."/>
            <person name="Lipzen A."/>
            <person name="Meier-Kolthoff J.P."/>
            <person name="Ohm R.A."/>
            <person name="Otillar R.P."/>
            <person name="Pangilinan J."/>
            <person name="Peng Y."/>
            <person name="Rokas A."/>
            <person name="Rosa C.A."/>
            <person name="Scheuner C."/>
            <person name="Sibirny A.A."/>
            <person name="Slot J.C."/>
            <person name="Stielow J.B."/>
            <person name="Sun H."/>
            <person name="Kurtzman C.P."/>
            <person name="Blackwell M."/>
            <person name="Grigoriev I.V."/>
            <person name="Jeffries T.W."/>
        </authorList>
    </citation>
    <scope>NUCLEOTIDE SEQUENCE [LARGE SCALE GENOMIC DNA]</scope>
    <source>
        <strain evidence="7">NRRL Y-17324</strain>
    </source>
</reference>
<feature type="region of interest" description="Disordered" evidence="4">
    <location>
        <begin position="281"/>
        <end position="303"/>
    </location>
</feature>
<dbReference type="Gene3D" id="2.130.10.10">
    <property type="entry name" value="YVTN repeat-like/Quinoprotein amine dehydrogenase"/>
    <property type="match status" value="1"/>
</dbReference>
<evidence type="ECO:0000256" key="1">
    <source>
        <dbReference type="ARBA" id="ARBA00004123"/>
    </source>
</evidence>
<feature type="region of interest" description="Disordered" evidence="4">
    <location>
        <begin position="566"/>
        <end position="637"/>
    </location>
</feature>
<protein>
    <submittedName>
        <fullName evidence="6">NUC189-domain-containing protein</fullName>
    </submittedName>
</protein>
<comment type="subcellular location">
    <subcellularLocation>
        <location evidence="1">Nucleus</location>
    </subcellularLocation>
</comment>
<accession>A0A1E4SJC5</accession>
<gene>
    <name evidence="6" type="ORF">CANTADRAFT_89236</name>
</gene>
<sequence>MSSGPFICAKFDPSKTFLASGHIALDTHQIKVQSVNPSQSPLNTSFNLDKSSKLTQISWIPSAGEQHILALSLTKGSILIYSPSSNEIITELTTPSHASILDFHFSLYTQSAWSCDNGGSIYEWDVVNHKLLQSFNINDVLENAETINRISSVMYNEKPCLLIGSHSIYLIDISSRQIIKTFPGHIQPINSILPVPNDPDLFLTSAKGDRFINLYSISKGTTRSVFVSQVSVLDMDLGVQGEKSLLTSINENGNLEVFNNPLSLLIPTASSAQQAKKKRRQAAQIQSRPSNGTVKLSRPETEIKNPNDSNLMINCISVSGDSILVTWLENGNVPYFDSIKWIDESGTSLIESDKVVLKSRPNLKPTSHTSFGHDVASAKIYEETHTIVSDGNNYKDIDYNEDEVSETLADKLEKLTTDQQPKKNRTKKKLGTKTGTLTIVLAQSLRNNDHALLETVLSNRDPQVIQNTIKKLDSSLAVILLDKLSEKIQRQASKFDQLNYWLKWIVIIHGTVLASLPNLSIKLANLHSVLIKKANTLPRLLELQGRLNMLYQQNDLKREILIQEYEQDQEDEESDVEYNEDIDDAEAMGIIEEDESDQDIDMDGHDDFEEESDFEEEEDEDLQAAIDLDGPEEEEEE</sequence>
<dbReference type="PANTHER" id="PTHR44267">
    <property type="entry name" value="WD REPEAT-CONTAINING PROTEIN 43"/>
    <property type="match status" value="1"/>
</dbReference>
<dbReference type="AlphaFoldDB" id="A0A1E4SJC5"/>
<evidence type="ECO:0000313" key="6">
    <source>
        <dbReference type="EMBL" id="ODV79590.1"/>
    </source>
</evidence>
<dbReference type="SMART" id="SM00320">
    <property type="entry name" value="WD40"/>
    <property type="match status" value="2"/>
</dbReference>
<keyword evidence="7" id="KW-1185">Reference proteome</keyword>